<keyword evidence="4" id="KW-1185">Reference proteome</keyword>
<accession>A0A1L9PJJ8</accession>
<evidence type="ECO:0000256" key="1">
    <source>
        <dbReference type="SAM" id="Phobius"/>
    </source>
</evidence>
<dbReference type="Pfam" id="PF24800">
    <property type="entry name" value="DUF7702"/>
    <property type="match status" value="1"/>
</dbReference>
<sequence length="256" mass="28168">MVNGVYVASLTLYMILLPLSIYNFWTHRWAGLFAWYYLTAFCILRIVAGALGTSQGDSLAASILIGVGTSPLLLSVDGLVHEARSYRNPSQNLSKWLGWGFIYIITALMAAAIALTATGAMDVYQGHHKQTSLFHWKVGSALMIVAWVFEVAWAGFSLLPSQARRNAPAYWQGTVILGGTLIALFFLGIRVIYAHVAVMTQRQELSPVYGTTAVRLVLMFFPEALTTIIIIFIGFATGRSPSSSRPNASTTTRRRR</sequence>
<keyword evidence="1" id="KW-0472">Membrane</keyword>
<name>A0A1L9PJJ8_ASPVE</name>
<keyword evidence="1" id="KW-1133">Transmembrane helix</keyword>
<dbReference type="AlphaFoldDB" id="A0A1L9PJJ8"/>
<evidence type="ECO:0000259" key="2">
    <source>
        <dbReference type="Pfam" id="PF24800"/>
    </source>
</evidence>
<gene>
    <name evidence="3" type="ORF">ASPVEDRAFT_41247</name>
</gene>
<feature type="transmembrane region" description="Helical" evidence="1">
    <location>
        <begin position="6"/>
        <end position="25"/>
    </location>
</feature>
<dbReference type="Proteomes" id="UP000184073">
    <property type="component" value="Unassembled WGS sequence"/>
</dbReference>
<evidence type="ECO:0000313" key="4">
    <source>
        <dbReference type="Proteomes" id="UP000184073"/>
    </source>
</evidence>
<dbReference type="GeneID" id="63727813"/>
<feature type="domain" description="DUF7702" evidence="2">
    <location>
        <begin position="3"/>
        <end position="236"/>
    </location>
</feature>
<proteinExistence type="predicted"/>
<evidence type="ECO:0000313" key="3">
    <source>
        <dbReference type="EMBL" id="OJJ01643.1"/>
    </source>
</evidence>
<keyword evidence="1" id="KW-0812">Transmembrane</keyword>
<feature type="transmembrane region" description="Helical" evidence="1">
    <location>
        <begin position="32"/>
        <end position="52"/>
    </location>
</feature>
<dbReference type="PANTHER" id="PTHR42109:SF3">
    <property type="entry name" value="INTEGRAL MEMBRANE PROTEIN (AFU_ORTHOLOGUE AFUA_5G00100)"/>
    <property type="match status" value="1"/>
</dbReference>
<feature type="transmembrane region" description="Helical" evidence="1">
    <location>
        <begin position="96"/>
        <end position="118"/>
    </location>
</feature>
<dbReference type="InterPro" id="IPR056119">
    <property type="entry name" value="DUF7702"/>
</dbReference>
<organism evidence="3 4">
    <name type="scientific">Aspergillus versicolor CBS 583.65</name>
    <dbReference type="NCBI Taxonomy" id="1036611"/>
    <lineage>
        <taxon>Eukaryota</taxon>
        <taxon>Fungi</taxon>
        <taxon>Dikarya</taxon>
        <taxon>Ascomycota</taxon>
        <taxon>Pezizomycotina</taxon>
        <taxon>Eurotiomycetes</taxon>
        <taxon>Eurotiomycetidae</taxon>
        <taxon>Eurotiales</taxon>
        <taxon>Aspergillaceae</taxon>
        <taxon>Aspergillus</taxon>
        <taxon>Aspergillus subgen. Nidulantes</taxon>
    </lineage>
</organism>
<feature type="transmembrane region" description="Helical" evidence="1">
    <location>
        <begin position="58"/>
        <end position="76"/>
    </location>
</feature>
<dbReference type="EMBL" id="KV878128">
    <property type="protein sequence ID" value="OJJ01643.1"/>
    <property type="molecule type" value="Genomic_DNA"/>
</dbReference>
<dbReference type="OrthoDB" id="2560628at2759"/>
<feature type="transmembrane region" description="Helical" evidence="1">
    <location>
        <begin position="138"/>
        <end position="159"/>
    </location>
</feature>
<dbReference type="RefSeq" id="XP_040667405.1">
    <property type="nucleotide sequence ID" value="XM_040812302.1"/>
</dbReference>
<dbReference type="VEuPathDB" id="FungiDB:ASPVEDRAFT_41247"/>
<feature type="transmembrane region" description="Helical" evidence="1">
    <location>
        <begin position="213"/>
        <end position="236"/>
    </location>
</feature>
<dbReference type="PANTHER" id="PTHR42109">
    <property type="entry name" value="UNPLACED GENOMIC SCAFFOLD UM_SCAF_CONTIG_1.265, WHOLE GENOME SHOTGUN SEQUENCE"/>
    <property type="match status" value="1"/>
</dbReference>
<protein>
    <recommendedName>
        <fullName evidence="2">DUF7702 domain-containing protein</fullName>
    </recommendedName>
</protein>
<feature type="transmembrane region" description="Helical" evidence="1">
    <location>
        <begin position="171"/>
        <end position="193"/>
    </location>
</feature>
<reference evidence="4" key="1">
    <citation type="journal article" date="2017" name="Genome Biol.">
        <title>Comparative genomics reveals high biological diversity and specific adaptations in the industrially and medically important fungal genus Aspergillus.</title>
        <authorList>
            <person name="de Vries R.P."/>
            <person name="Riley R."/>
            <person name="Wiebenga A."/>
            <person name="Aguilar-Osorio G."/>
            <person name="Amillis S."/>
            <person name="Uchima C.A."/>
            <person name="Anderluh G."/>
            <person name="Asadollahi M."/>
            <person name="Askin M."/>
            <person name="Barry K."/>
            <person name="Battaglia E."/>
            <person name="Bayram O."/>
            <person name="Benocci T."/>
            <person name="Braus-Stromeyer S.A."/>
            <person name="Caldana C."/>
            <person name="Canovas D."/>
            <person name="Cerqueira G.C."/>
            <person name="Chen F."/>
            <person name="Chen W."/>
            <person name="Choi C."/>
            <person name="Clum A."/>
            <person name="Dos Santos R.A."/>
            <person name="Damasio A.R."/>
            <person name="Diallinas G."/>
            <person name="Emri T."/>
            <person name="Fekete E."/>
            <person name="Flipphi M."/>
            <person name="Freyberg S."/>
            <person name="Gallo A."/>
            <person name="Gournas C."/>
            <person name="Habgood R."/>
            <person name="Hainaut M."/>
            <person name="Harispe M.L."/>
            <person name="Henrissat B."/>
            <person name="Hilden K.S."/>
            <person name="Hope R."/>
            <person name="Hossain A."/>
            <person name="Karabika E."/>
            <person name="Karaffa L."/>
            <person name="Karanyi Z."/>
            <person name="Krasevec N."/>
            <person name="Kuo A."/>
            <person name="Kusch H."/>
            <person name="LaButti K."/>
            <person name="Lagendijk E.L."/>
            <person name="Lapidus A."/>
            <person name="Levasseur A."/>
            <person name="Lindquist E."/>
            <person name="Lipzen A."/>
            <person name="Logrieco A.F."/>
            <person name="MacCabe A."/>
            <person name="Maekelae M.R."/>
            <person name="Malavazi I."/>
            <person name="Melin P."/>
            <person name="Meyer V."/>
            <person name="Mielnichuk N."/>
            <person name="Miskei M."/>
            <person name="Molnar A.P."/>
            <person name="Mule G."/>
            <person name="Ngan C.Y."/>
            <person name="Orejas M."/>
            <person name="Orosz E."/>
            <person name="Ouedraogo J.P."/>
            <person name="Overkamp K.M."/>
            <person name="Park H.-S."/>
            <person name="Perrone G."/>
            <person name="Piumi F."/>
            <person name="Punt P.J."/>
            <person name="Ram A.F."/>
            <person name="Ramon A."/>
            <person name="Rauscher S."/>
            <person name="Record E."/>
            <person name="Riano-Pachon D.M."/>
            <person name="Robert V."/>
            <person name="Roehrig J."/>
            <person name="Ruller R."/>
            <person name="Salamov A."/>
            <person name="Salih N.S."/>
            <person name="Samson R.A."/>
            <person name="Sandor E."/>
            <person name="Sanguinetti M."/>
            <person name="Schuetze T."/>
            <person name="Sepcic K."/>
            <person name="Shelest E."/>
            <person name="Sherlock G."/>
            <person name="Sophianopoulou V."/>
            <person name="Squina F.M."/>
            <person name="Sun H."/>
            <person name="Susca A."/>
            <person name="Todd R.B."/>
            <person name="Tsang A."/>
            <person name="Unkles S.E."/>
            <person name="van de Wiele N."/>
            <person name="van Rossen-Uffink D."/>
            <person name="Oliveira J.V."/>
            <person name="Vesth T.C."/>
            <person name="Visser J."/>
            <person name="Yu J.-H."/>
            <person name="Zhou M."/>
            <person name="Andersen M.R."/>
            <person name="Archer D.B."/>
            <person name="Baker S.E."/>
            <person name="Benoit I."/>
            <person name="Brakhage A.A."/>
            <person name="Braus G.H."/>
            <person name="Fischer R."/>
            <person name="Frisvad J.C."/>
            <person name="Goldman G.H."/>
            <person name="Houbraken J."/>
            <person name="Oakley B."/>
            <person name="Pocsi I."/>
            <person name="Scazzocchio C."/>
            <person name="Seiboth B."/>
            <person name="vanKuyk P.A."/>
            <person name="Wortman J."/>
            <person name="Dyer P.S."/>
            <person name="Grigoriev I.V."/>
        </authorList>
    </citation>
    <scope>NUCLEOTIDE SEQUENCE [LARGE SCALE GENOMIC DNA]</scope>
    <source>
        <strain evidence="4">CBS 583.65</strain>
    </source>
</reference>